<name>A0A414LEQ7_9BACE</name>
<reference evidence="1 2" key="1">
    <citation type="submission" date="2018-08" db="EMBL/GenBank/DDBJ databases">
        <title>A genome reference for cultivated species of the human gut microbiota.</title>
        <authorList>
            <person name="Zou Y."/>
            <person name="Xue W."/>
            <person name="Luo G."/>
        </authorList>
    </citation>
    <scope>NUCLEOTIDE SEQUENCE [LARGE SCALE GENOMIC DNA]</scope>
    <source>
        <strain evidence="1 2">AM27-17</strain>
    </source>
</reference>
<evidence type="ECO:0000313" key="1">
    <source>
        <dbReference type="EMBL" id="RHE93116.1"/>
    </source>
</evidence>
<organism evidence="1 2">
    <name type="scientific">Bacteroides intestinalis</name>
    <dbReference type="NCBI Taxonomy" id="329854"/>
    <lineage>
        <taxon>Bacteria</taxon>
        <taxon>Pseudomonadati</taxon>
        <taxon>Bacteroidota</taxon>
        <taxon>Bacteroidia</taxon>
        <taxon>Bacteroidales</taxon>
        <taxon>Bacteroidaceae</taxon>
        <taxon>Bacteroides</taxon>
    </lineage>
</organism>
<evidence type="ECO:0008006" key="3">
    <source>
        <dbReference type="Google" id="ProtNLM"/>
    </source>
</evidence>
<dbReference type="PROSITE" id="PS51257">
    <property type="entry name" value="PROKAR_LIPOPROTEIN"/>
    <property type="match status" value="1"/>
</dbReference>
<dbReference type="EMBL" id="QSKV01000004">
    <property type="protein sequence ID" value="RHE93116.1"/>
    <property type="molecule type" value="Genomic_DNA"/>
</dbReference>
<dbReference type="AlphaFoldDB" id="A0A414LEQ7"/>
<protein>
    <recommendedName>
        <fullName evidence="3">Major fimbrial subunit protein N-terminal domain-containing protein</fullName>
    </recommendedName>
</protein>
<evidence type="ECO:0000313" key="2">
    <source>
        <dbReference type="Proteomes" id="UP000285650"/>
    </source>
</evidence>
<accession>A0A414LEQ7</accession>
<sequence>MKLQHRHIIGIGLLYVFLLGFASCANESFDLPCGEAEENSIYLTFHTAVAGVFTRANETPDDARINQLLVVIVSENSAPEEGNALEGETGNANEAGKRWGVEHSRLVKGVSGIGVPLTDEYTFKVKAGCRKRIYLLANCVGLIDGREEKIDLSNGSFIPETSLVAPDKEIGKAPIDDFVFNLSDAEGGYRYDPILGIPMTAMYEIEIPDKKDIEKDEFSVPTPLYVVRAATKFSFNFINRSSRRNITVTGFSLTKAVGDRMYLMPHVNRNAEGKYWVVNSERDAAVSLPETDSPDANHKVTEWDWINWMVAEAEKTGGNGNIEHQWLTDYDIPPVDASGGESGEESSRVRVDFKSPVTVPVISASGVNEPIPVSSESAYLPESRTLKTIGTEEGGTVGSGTVASDLKLQEYELTVYTKETFLDEEPEDGTAQRREVERKYSAGLEHLASLFRNTHVKVNVSFNDYTLDWEVDVEPYWEVELDPVFGLGDPEKPVNPEE</sequence>
<comment type="caution">
    <text evidence="1">The sequence shown here is derived from an EMBL/GenBank/DDBJ whole genome shotgun (WGS) entry which is preliminary data.</text>
</comment>
<dbReference type="RefSeq" id="WP_118221638.1">
    <property type="nucleotide sequence ID" value="NZ_JADNIJ010000019.1"/>
</dbReference>
<proteinExistence type="predicted"/>
<dbReference type="Proteomes" id="UP000285650">
    <property type="component" value="Unassembled WGS sequence"/>
</dbReference>
<gene>
    <name evidence="1" type="ORF">DW712_08345</name>
</gene>